<organism evidence="5 6">
    <name type="scientific">Willisornis vidua</name>
    <name type="common">Xingu scale-backed antbird</name>
    <dbReference type="NCBI Taxonomy" id="1566151"/>
    <lineage>
        <taxon>Eukaryota</taxon>
        <taxon>Metazoa</taxon>
        <taxon>Chordata</taxon>
        <taxon>Craniata</taxon>
        <taxon>Vertebrata</taxon>
        <taxon>Euteleostomi</taxon>
        <taxon>Archelosauria</taxon>
        <taxon>Archosauria</taxon>
        <taxon>Dinosauria</taxon>
        <taxon>Saurischia</taxon>
        <taxon>Theropoda</taxon>
        <taxon>Coelurosauria</taxon>
        <taxon>Aves</taxon>
        <taxon>Neognathae</taxon>
        <taxon>Neoaves</taxon>
        <taxon>Telluraves</taxon>
        <taxon>Australaves</taxon>
        <taxon>Passeriformes</taxon>
        <taxon>Thamnophilidae</taxon>
        <taxon>Willisornis</taxon>
    </lineage>
</organism>
<evidence type="ECO:0000259" key="4">
    <source>
        <dbReference type="Pfam" id="PF00685"/>
    </source>
</evidence>
<reference evidence="5" key="1">
    <citation type="submission" date="2019-10" db="EMBL/GenBank/DDBJ databases">
        <authorList>
            <person name="Soares A.E.R."/>
            <person name="Aleixo A."/>
            <person name="Schneider P."/>
            <person name="Miyaki C.Y."/>
            <person name="Schneider M.P."/>
            <person name="Mello C."/>
            <person name="Vasconcelos A.T.R."/>
        </authorList>
    </citation>
    <scope>NUCLEOTIDE SEQUENCE</scope>
    <source>
        <tissue evidence="5">Muscle</tissue>
    </source>
</reference>
<proteinExistence type="inferred from homology"/>
<evidence type="ECO:0000313" key="6">
    <source>
        <dbReference type="Proteomes" id="UP001145742"/>
    </source>
</evidence>
<keyword evidence="6" id="KW-1185">Reference proteome</keyword>
<dbReference type="InterPro" id="IPR027417">
    <property type="entry name" value="P-loop_NTPase"/>
</dbReference>
<dbReference type="SUPFAM" id="SSF52540">
    <property type="entry name" value="P-loop containing nucleoside triphosphate hydrolases"/>
    <property type="match status" value="1"/>
</dbReference>
<name>A0ABQ9DAS7_9PASS</name>
<comment type="similarity">
    <text evidence="1 3">Belongs to the sulfotransferase 1 family.</text>
</comment>
<dbReference type="Pfam" id="PF00685">
    <property type="entry name" value="Sulfotransfer_1"/>
    <property type="match status" value="1"/>
</dbReference>
<evidence type="ECO:0000256" key="1">
    <source>
        <dbReference type="ARBA" id="ARBA00005771"/>
    </source>
</evidence>
<keyword evidence="2 3" id="KW-0808">Transferase</keyword>
<dbReference type="Gene3D" id="3.40.50.300">
    <property type="entry name" value="P-loop containing nucleotide triphosphate hydrolases"/>
    <property type="match status" value="1"/>
</dbReference>
<evidence type="ECO:0000313" key="5">
    <source>
        <dbReference type="EMBL" id="KAJ7415866.1"/>
    </source>
</evidence>
<protein>
    <recommendedName>
        <fullName evidence="3">Sulfotransferase</fullName>
        <ecNumber evidence="3">2.8.2.-</ecNumber>
    </recommendedName>
</protein>
<feature type="domain" description="Sulfotransferase" evidence="4">
    <location>
        <begin position="118"/>
        <end position="355"/>
    </location>
</feature>
<dbReference type="Proteomes" id="UP001145742">
    <property type="component" value="Unassembled WGS sequence"/>
</dbReference>
<dbReference type="InterPro" id="IPR000863">
    <property type="entry name" value="Sulfotransferase_dom"/>
</dbReference>
<dbReference type="PANTHER" id="PTHR11783">
    <property type="entry name" value="SULFOTRANSFERASE SULT"/>
    <property type="match status" value="1"/>
</dbReference>
<dbReference type="EC" id="2.8.2.-" evidence="3"/>
<dbReference type="EMBL" id="WHWB01033898">
    <property type="protein sequence ID" value="KAJ7415866.1"/>
    <property type="molecule type" value="Genomic_DNA"/>
</dbReference>
<evidence type="ECO:0000256" key="3">
    <source>
        <dbReference type="RuleBase" id="RU361155"/>
    </source>
</evidence>
<accession>A0ABQ9DAS7</accession>
<comment type="caution">
    <text evidence="5">The sequence shown here is derived from an EMBL/GenBank/DDBJ whole genome shotgun (WGS) entry which is preliminary data.</text>
</comment>
<sequence length="365" mass="42233">MYLKENIDRLQLRNPQLMEVKALKFHWLGLHAYGWNDACKIILGNLCIQINTDFQNNAESGVFIALNILSVPEESKAQATMSNSGEAELIHMFKGIPFTTRSSPELLKSLDAFDAREDDVLLVSYPKSGTHWLAGVITKLYDTQVTITSPIEFGDISKLEELNNLSSKRIIPTHLDYNMLPPNFKNKKCKMIYISRNPKDTAVSMYHYYRDNPNLPTIDTWTAFFDLFLKGNVVCGSWFDHFLSWEEHEDDKNILFLFYEDMKKDLPTVVKKITLFLSLNVSEKDIQEICQKSSFSEMKSDTEKENSDPSHTVCALTSNRNLIFRKGAVGDWKNHFTPKQNRRFEEIFNEKMKLSKMAQGFIYEF</sequence>
<gene>
    <name evidence="5" type="ORF">WISP_75683</name>
</gene>
<evidence type="ECO:0000256" key="2">
    <source>
        <dbReference type="ARBA" id="ARBA00022679"/>
    </source>
</evidence>